<dbReference type="SUPFAM" id="SSF56672">
    <property type="entry name" value="DNA/RNA polymerases"/>
    <property type="match status" value="1"/>
</dbReference>
<protein>
    <recommendedName>
        <fullName evidence="1">DNA-directed DNA polymerase</fullName>
        <ecNumber evidence="1">2.7.7.7</ecNumber>
    </recommendedName>
</protein>
<evidence type="ECO:0000313" key="6">
    <source>
        <dbReference type="Proteomes" id="UP000255277"/>
    </source>
</evidence>
<dbReference type="EMBL" id="UHDK01000001">
    <property type="protein sequence ID" value="SUM33505.1"/>
    <property type="molecule type" value="Genomic_DNA"/>
</dbReference>
<dbReference type="GO" id="GO:0003677">
    <property type="term" value="F:DNA binding"/>
    <property type="evidence" value="ECO:0007669"/>
    <property type="project" value="InterPro"/>
</dbReference>
<proteinExistence type="predicted"/>
<dbReference type="PANTHER" id="PTHR10133:SF27">
    <property type="entry name" value="DNA POLYMERASE NU"/>
    <property type="match status" value="1"/>
</dbReference>
<dbReference type="InterPro" id="IPR001098">
    <property type="entry name" value="DNA-dir_DNA_pol_A_palm_dom"/>
</dbReference>
<dbReference type="GO" id="GO:0006302">
    <property type="term" value="P:double-strand break repair"/>
    <property type="evidence" value="ECO:0007669"/>
    <property type="project" value="TreeGrafter"/>
</dbReference>
<evidence type="ECO:0000256" key="3">
    <source>
        <dbReference type="ARBA" id="ARBA00049244"/>
    </source>
</evidence>
<organism evidence="5 6">
    <name type="scientific">Staphylococcus gallinarum</name>
    <dbReference type="NCBI Taxonomy" id="1293"/>
    <lineage>
        <taxon>Bacteria</taxon>
        <taxon>Bacillati</taxon>
        <taxon>Bacillota</taxon>
        <taxon>Bacilli</taxon>
        <taxon>Bacillales</taxon>
        <taxon>Staphylococcaceae</taxon>
        <taxon>Staphylococcus</taxon>
    </lineage>
</organism>
<evidence type="ECO:0000259" key="4">
    <source>
        <dbReference type="SMART" id="SM00482"/>
    </source>
</evidence>
<gene>
    <name evidence="5" type="primary">polA_1</name>
    <name evidence="5" type="ORF">NCTC12195_02970</name>
</gene>
<accession>A0A380FHP9</accession>
<dbReference type="Pfam" id="PF00476">
    <property type="entry name" value="DNA_pol_A"/>
    <property type="match status" value="1"/>
</dbReference>
<reference evidence="5 6" key="1">
    <citation type="submission" date="2018-06" db="EMBL/GenBank/DDBJ databases">
        <authorList>
            <consortium name="Pathogen Informatics"/>
            <person name="Doyle S."/>
        </authorList>
    </citation>
    <scope>NUCLEOTIDE SEQUENCE [LARGE SCALE GENOMIC DNA]</scope>
    <source>
        <strain evidence="5 6">NCTC12195</strain>
    </source>
</reference>
<evidence type="ECO:0000256" key="1">
    <source>
        <dbReference type="ARBA" id="ARBA00012417"/>
    </source>
</evidence>
<keyword evidence="5" id="KW-0808">Transferase</keyword>
<evidence type="ECO:0000256" key="2">
    <source>
        <dbReference type="ARBA" id="ARBA00022705"/>
    </source>
</evidence>
<dbReference type="InterPro" id="IPR002298">
    <property type="entry name" value="DNA_polymerase_A"/>
</dbReference>
<feature type="domain" description="DNA-directed DNA polymerase family A palm" evidence="4">
    <location>
        <begin position="2"/>
        <end position="81"/>
    </location>
</feature>
<keyword evidence="2" id="KW-0235">DNA replication</keyword>
<dbReference type="GO" id="GO:0003887">
    <property type="term" value="F:DNA-directed DNA polymerase activity"/>
    <property type="evidence" value="ECO:0007669"/>
    <property type="project" value="UniProtKB-EC"/>
</dbReference>
<dbReference type="InterPro" id="IPR043502">
    <property type="entry name" value="DNA/RNA_pol_sf"/>
</dbReference>
<evidence type="ECO:0000313" key="5">
    <source>
        <dbReference type="EMBL" id="SUM33505.1"/>
    </source>
</evidence>
<dbReference type="AlphaFoldDB" id="A0A380FHP9"/>
<name>A0A380FHP9_STAGA</name>
<dbReference type="EC" id="2.7.7.7" evidence="1"/>
<dbReference type="PRINTS" id="PR00868">
    <property type="entry name" value="DNAPOLI"/>
</dbReference>
<dbReference type="GO" id="GO:0006261">
    <property type="term" value="P:DNA-templated DNA replication"/>
    <property type="evidence" value="ECO:0007669"/>
    <property type="project" value="InterPro"/>
</dbReference>
<dbReference type="SMART" id="SM00482">
    <property type="entry name" value="POLAc"/>
    <property type="match status" value="1"/>
</dbReference>
<keyword evidence="5" id="KW-0548">Nucleotidyltransferase</keyword>
<dbReference type="PANTHER" id="PTHR10133">
    <property type="entry name" value="DNA POLYMERASE I"/>
    <property type="match status" value="1"/>
</dbReference>
<dbReference type="Gene3D" id="3.30.70.370">
    <property type="match status" value="1"/>
</dbReference>
<sequence length="117" mass="13632">MVMWKPLLHRRRYIPDITSRNFNLRSFAERTAMNTPIQGSAADIIKLAMVNFAKAIEDTDFHAKLLLQVHDELIFEIPENEVSKFEKFIEDIMDNALDLDVPLKVESSYGKTWYDAK</sequence>
<comment type="catalytic activity">
    <reaction evidence="3">
        <text>DNA(n) + a 2'-deoxyribonucleoside 5'-triphosphate = DNA(n+1) + diphosphate</text>
        <dbReference type="Rhea" id="RHEA:22508"/>
        <dbReference type="Rhea" id="RHEA-COMP:17339"/>
        <dbReference type="Rhea" id="RHEA-COMP:17340"/>
        <dbReference type="ChEBI" id="CHEBI:33019"/>
        <dbReference type="ChEBI" id="CHEBI:61560"/>
        <dbReference type="ChEBI" id="CHEBI:173112"/>
        <dbReference type="EC" id="2.7.7.7"/>
    </reaction>
</comment>
<dbReference type="Proteomes" id="UP000255277">
    <property type="component" value="Unassembled WGS sequence"/>
</dbReference>